<gene>
    <name evidence="2" type="ORF">NDI37_19575</name>
</gene>
<comment type="caution">
    <text evidence="2">The sequence shown here is derived from an EMBL/GenBank/DDBJ whole genome shotgun (WGS) entry which is preliminary data.</text>
</comment>
<feature type="region of interest" description="Disordered" evidence="1">
    <location>
        <begin position="31"/>
        <end position="53"/>
    </location>
</feature>
<protein>
    <submittedName>
        <fullName evidence="2">Uncharacterized protein</fullName>
    </submittedName>
</protein>
<evidence type="ECO:0000256" key="1">
    <source>
        <dbReference type="SAM" id="MobiDB-lite"/>
    </source>
</evidence>
<evidence type="ECO:0000313" key="3">
    <source>
        <dbReference type="Proteomes" id="UP001442494"/>
    </source>
</evidence>
<proteinExistence type="predicted"/>
<sequence length="72" mass="7874">MDTTSYMGKFSSKLAFGNLQVKPLLILIPSPQPGNEEEEALRPAANQGTSDKQLQERVPVTIYATRCPILVA</sequence>
<organism evidence="2 3">
    <name type="scientific">Funiculus sociatus GB2-A5</name>
    <dbReference type="NCBI Taxonomy" id="2933946"/>
    <lineage>
        <taxon>Bacteria</taxon>
        <taxon>Bacillati</taxon>
        <taxon>Cyanobacteriota</taxon>
        <taxon>Cyanophyceae</taxon>
        <taxon>Coleofasciculales</taxon>
        <taxon>Coleofasciculaceae</taxon>
        <taxon>Funiculus</taxon>
    </lineage>
</organism>
<evidence type="ECO:0000313" key="2">
    <source>
        <dbReference type="EMBL" id="MEP0866659.1"/>
    </source>
</evidence>
<keyword evidence="3" id="KW-1185">Reference proteome</keyword>
<name>A0ABV0JT79_9CYAN</name>
<dbReference type="Proteomes" id="UP001442494">
    <property type="component" value="Unassembled WGS sequence"/>
</dbReference>
<accession>A0ABV0JT79</accession>
<dbReference type="EMBL" id="JAMPKK010000048">
    <property type="protein sequence ID" value="MEP0866659.1"/>
    <property type="molecule type" value="Genomic_DNA"/>
</dbReference>
<reference evidence="2 3" key="1">
    <citation type="submission" date="2022-04" db="EMBL/GenBank/DDBJ databases">
        <title>Positive selection, recombination, and allopatry shape intraspecific diversity of widespread and dominant cyanobacteria.</title>
        <authorList>
            <person name="Wei J."/>
            <person name="Shu W."/>
            <person name="Hu C."/>
        </authorList>
    </citation>
    <scope>NUCLEOTIDE SEQUENCE [LARGE SCALE GENOMIC DNA]</scope>
    <source>
        <strain evidence="2 3">GB2-A5</strain>
    </source>
</reference>